<keyword evidence="5 8" id="KW-0698">rRNA processing</keyword>
<accession>A0A4P9WED5</accession>
<evidence type="ECO:0000256" key="3">
    <source>
        <dbReference type="ARBA" id="ARBA00015399"/>
    </source>
</evidence>
<sequence length="1444" mass="158859">NLARTIPPRILLPAVYSHLKTAIEYGHVSILALFGVVGNTVTQMPRAELALHHQGLYKFFLVAFDYRKTHSTKATLQASLGLDGGPPSLTFFTSLLYLKLNLQEIEVIENSIISAFLLLVMKLNETLFKPMFLKIVDWATSGLLKQNGWTDAEIECRQVFLYRLIDTLLGRLKSIFAPYYAYVLDVSIAKLNQYAAGKAPDAAWSYLIESLQKCFLYDNDGLINTEKFDRLLQPLISQVNLTDSPGFDYMERMTGYLVPCLGQLAVRAGSDTLWKPLNHQILMKSRSERPEVRLVALLVLRELYTRLGEEMLVLFPETIPFLAELMEENLPQVAGAENFLIDSVNSDSFAMRALAVLTLSKAIHSSKDDQKTALAARLVKAVARRLAAVKINPTKLKKAVVTASKGFPEADSLKIIVLAKHANQSSIVGAEVHVLLFALLNAIQTVSRPSGHVITWSSDRPESNETVACYRAVISTTYEAVAPLANIECCAAIVRALFDTHLKADTLEFASSSWIKDVLAPSVFLQACSLNIATTYISTKIDFQLLVPSLLIALQNSSKVVRSAALACLKAIKKCYTKCLGDTPKKKNPAPDVYAYDKFYGESSKQVGYLTADVAASMVDGLLAGRDEILSTAAQLERVLHQLLVRRTTGKEGASYREDVLSFLLTNLLAMPNIYAQSTLLNALRLVDSPLKLKTLHPLIESTLASLEDAASAAFEPRVEFLHRLVRLYTPRVAAALIAPRASRYLRTFLALLANPTAGPDGVSTQQAAVAQIDAAWFAAIGEERRSNVFSALVGIVVDGDEAIIKDVKNLFKALPVAAELIADEMERCRSAIAETSGQVAKKAKNAAPPSLDVLYRTTALLELLEYKPTVQNRFALIAPLFELLAALMNSNASYPPVTLEYIKQLILSVELTLMREIKEKNLEIEESTLRVDLIVQCIRVTDNPQTHNAALLLLAAIALIFPESVLLHIMPVFTFMGANVLRQDDNYSFHVIQQALETIIPPLVRKYQMDTDDEGRIVEQVKPVIDGFVDALVHIPKHRRLRLFTLLITTLGEETFLESIIVLIIERYRSSARANLGLPSEEFLEFVISVAHQFKIKTQIKTLISIMSMLAMLPNEKPESRDDVASHPLFDVSSHSQKELRLFKIACVDFSGHLLSSRPFITRVLGMPAAEREAEQLKLVEAQLTFMSTISAYQGACATGGATGANAYALKFCRNISQMLADNFHKSNDLLSLPVFLGVISTLLKHPVAVLRRKSIALLNEKVSALSSDVDPDVLPLFAATVKDLSAIVTAGDDGDKEEALESKHMALLCLTAMAQAMAKADPTTYTETVAVLIGKDALLHDNQQIAASSMICITAISVELGARILQYVPKFTPAIITALRASLEVDDSEDSQEIILQSSLASLDSLVDTLPQFMSSYVPAMLELGLHPALQRSVDQEGASRR</sequence>
<name>A0A4P9WED5_9FUNG</name>
<evidence type="ECO:0000256" key="1">
    <source>
        <dbReference type="ARBA" id="ARBA00004604"/>
    </source>
</evidence>
<gene>
    <name evidence="10" type="ORF">BDK51DRAFT_29851</name>
</gene>
<dbReference type="Pfam" id="PF23243">
    <property type="entry name" value="HEAT_HEATR1"/>
    <property type="match status" value="1"/>
</dbReference>
<dbReference type="GO" id="GO:0032040">
    <property type="term" value="C:small-subunit processome"/>
    <property type="evidence" value="ECO:0007669"/>
    <property type="project" value="TreeGrafter"/>
</dbReference>
<dbReference type="InterPro" id="IPR040191">
    <property type="entry name" value="UTP10"/>
</dbReference>
<feature type="domain" description="BP28 C-terminal" evidence="9">
    <location>
        <begin position="46"/>
        <end position="222"/>
    </location>
</feature>
<evidence type="ECO:0000256" key="6">
    <source>
        <dbReference type="ARBA" id="ARBA00023242"/>
    </source>
</evidence>
<dbReference type="Proteomes" id="UP000269721">
    <property type="component" value="Unassembled WGS sequence"/>
</dbReference>
<comment type="subunit">
    <text evidence="8">Component of the ribosomal small subunit (SSU) processome.</text>
</comment>
<dbReference type="Gene3D" id="1.25.10.10">
    <property type="entry name" value="Leucine-rich Repeat Variant"/>
    <property type="match status" value="1"/>
</dbReference>
<evidence type="ECO:0000256" key="2">
    <source>
        <dbReference type="ARBA" id="ARBA00010559"/>
    </source>
</evidence>
<dbReference type="GO" id="GO:0034455">
    <property type="term" value="C:t-UTP complex"/>
    <property type="evidence" value="ECO:0007669"/>
    <property type="project" value="TreeGrafter"/>
</dbReference>
<evidence type="ECO:0000259" key="9">
    <source>
        <dbReference type="SMART" id="SM01036"/>
    </source>
</evidence>
<dbReference type="InterPro" id="IPR016024">
    <property type="entry name" value="ARM-type_fold"/>
</dbReference>
<dbReference type="Pfam" id="PF08146">
    <property type="entry name" value="BP28CT"/>
    <property type="match status" value="1"/>
</dbReference>
<dbReference type="GO" id="GO:0045943">
    <property type="term" value="P:positive regulation of transcription by RNA polymerase I"/>
    <property type="evidence" value="ECO:0007669"/>
    <property type="project" value="TreeGrafter"/>
</dbReference>
<reference evidence="11" key="1">
    <citation type="journal article" date="2018" name="Nat. Microbiol.">
        <title>Leveraging single-cell genomics to expand the fungal tree of life.</title>
        <authorList>
            <person name="Ahrendt S.R."/>
            <person name="Quandt C.A."/>
            <person name="Ciobanu D."/>
            <person name="Clum A."/>
            <person name="Salamov A."/>
            <person name="Andreopoulos B."/>
            <person name="Cheng J.F."/>
            <person name="Woyke T."/>
            <person name="Pelin A."/>
            <person name="Henrissat B."/>
            <person name="Reynolds N.K."/>
            <person name="Benny G.L."/>
            <person name="Smith M.E."/>
            <person name="James T.Y."/>
            <person name="Grigoriev I.V."/>
        </authorList>
    </citation>
    <scope>NUCLEOTIDE SEQUENCE [LARGE SCALE GENOMIC DNA]</scope>
</reference>
<organism evidence="10 11">
    <name type="scientific">Blyttiomyces helicus</name>
    <dbReference type="NCBI Taxonomy" id="388810"/>
    <lineage>
        <taxon>Eukaryota</taxon>
        <taxon>Fungi</taxon>
        <taxon>Fungi incertae sedis</taxon>
        <taxon>Chytridiomycota</taxon>
        <taxon>Chytridiomycota incertae sedis</taxon>
        <taxon>Chytridiomycetes</taxon>
        <taxon>Chytridiomycetes incertae sedis</taxon>
        <taxon>Blyttiomyces</taxon>
    </lineage>
</organism>
<feature type="non-terminal residue" evidence="10">
    <location>
        <position position="1"/>
    </location>
</feature>
<dbReference type="InterPro" id="IPR012954">
    <property type="entry name" value="BP28_C_dom"/>
</dbReference>
<dbReference type="PANTHER" id="PTHR13457:SF1">
    <property type="entry name" value="HEAT REPEAT-CONTAINING PROTEIN 1"/>
    <property type="match status" value="1"/>
</dbReference>
<evidence type="ECO:0000313" key="11">
    <source>
        <dbReference type="Proteomes" id="UP000269721"/>
    </source>
</evidence>
<evidence type="ECO:0000256" key="5">
    <source>
        <dbReference type="ARBA" id="ARBA00022552"/>
    </source>
</evidence>
<evidence type="ECO:0000256" key="4">
    <source>
        <dbReference type="ARBA" id="ARBA00022517"/>
    </source>
</evidence>
<dbReference type="GO" id="GO:0000462">
    <property type="term" value="P:maturation of SSU-rRNA from tricistronic rRNA transcript (SSU-rRNA, 5.8S rRNA, LSU-rRNA)"/>
    <property type="evidence" value="ECO:0007669"/>
    <property type="project" value="TreeGrafter"/>
</dbReference>
<keyword evidence="7 8" id="KW-0687">Ribonucleoprotein</keyword>
<evidence type="ECO:0000256" key="8">
    <source>
        <dbReference type="RuleBase" id="RU367065"/>
    </source>
</evidence>
<evidence type="ECO:0000256" key="7">
    <source>
        <dbReference type="ARBA" id="ARBA00023274"/>
    </source>
</evidence>
<evidence type="ECO:0000313" key="10">
    <source>
        <dbReference type="EMBL" id="RKO90063.1"/>
    </source>
</evidence>
<protein>
    <recommendedName>
        <fullName evidence="3 8">U3 small nucleolar RNA-associated protein 10</fullName>
    </recommendedName>
</protein>
<comment type="similarity">
    <text evidence="2 8">Belongs to the HEATR1/UTP10 family.</text>
</comment>
<comment type="subcellular location">
    <subcellularLocation>
        <location evidence="1 8">Nucleus</location>
        <location evidence="1 8">Nucleolus</location>
    </subcellularLocation>
</comment>
<dbReference type="GO" id="GO:0030686">
    <property type="term" value="C:90S preribosome"/>
    <property type="evidence" value="ECO:0007669"/>
    <property type="project" value="TreeGrafter"/>
</dbReference>
<keyword evidence="11" id="KW-1185">Reference proteome</keyword>
<dbReference type="EMBL" id="KZ995743">
    <property type="protein sequence ID" value="RKO90063.1"/>
    <property type="molecule type" value="Genomic_DNA"/>
</dbReference>
<feature type="non-terminal residue" evidence="10">
    <location>
        <position position="1444"/>
    </location>
</feature>
<comment type="function">
    <text evidence="8">Involved in nucleolar processing of pre-18S ribosomal RNA.</text>
</comment>
<dbReference type="SUPFAM" id="SSF48371">
    <property type="entry name" value="ARM repeat"/>
    <property type="match status" value="1"/>
</dbReference>
<keyword evidence="4 8" id="KW-0690">Ribosome biogenesis</keyword>
<dbReference type="GO" id="GO:0030515">
    <property type="term" value="F:snoRNA binding"/>
    <property type="evidence" value="ECO:0007669"/>
    <property type="project" value="TreeGrafter"/>
</dbReference>
<dbReference type="OrthoDB" id="31183at2759"/>
<dbReference type="InterPro" id="IPR056473">
    <property type="entry name" value="HEAT_Utp10/HEAT1"/>
</dbReference>
<dbReference type="SMART" id="SM01036">
    <property type="entry name" value="BP28CT"/>
    <property type="match status" value="1"/>
</dbReference>
<proteinExistence type="inferred from homology"/>
<keyword evidence="6 8" id="KW-0539">Nucleus</keyword>
<dbReference type="InterPro" id="IPR011989">
    <property type="entry name" value="ARM-like"/>
</dbReference>
<dbReference type="PANTHER" id="PTHR13457">
    <property type="entry name" value="BAP28"/>
    <property type="match status" value="1"/>
</dbReference>